<dbReference type="Gene3D" id="3.40.50.2300">
    <property type="match status" value="2"/>
</dbReference>
<dbReference type="SUPFAM" id="SSF53822">
    <property type="entry name" value="Periplasmic binding protein-like I"/>
    <property type="match status" value="1"/>
</dbReference>
<dbReference type="PANTHER" id="PTHR30146">
    <property type="entry name" value="LACI-RELATED TRANSCRIPTIONAL REPRESSOR"/>
    <property type="match status" value="1"/>
</dbReference>
<keyword evidence="7" id="KW-1185">Reference proteome</keyword>
<keyword evidence="2" id="KW-0238">DNA-binding</keyword>
<dbReference type="InterPro" id="IPR028082">
    <property type="entry name" value="Peripla_BP_I"/>
</dbReference>
<dbReference type="GO" id="GO:0000976">
    <property type="term" value="F:transcription cis-regulatory region binding"/>
    <property type="evidence" value="ECO:0007669"/>
    <property type="project" value="TreeGrafter"/>
</dbReference>
<sequence length="172" mass="18184">MGAPCANRRRDGPTLAGTPRRAGRPRVGLVPGTPAATPGRFPPISSADRPVADEHVVTTNVRVEVSEQVSERLLADERIDGLFCVNGLSTAGPYQAAQRLGHRMPDDLALIGVDNDHWARLVNPQVGVIVQPIHELAEWAAEPLARAEGSTVDSTHVGVGAQADRAAVDQAN</sequence>
<feature type="domain" description="Transcriptional regulator LacI/GalR-like sensor" evidence="5">
    <location>
        <begin position="58"/>
        <end position="146"/>
    </location>
</feature>
<name>A0A255H7F4_9ACTN</name>
<dbReference type="Pfam" id="PF13377">
    <property type="entry name" value="Peripla_BP_3"/>
    <property type="match status" value="1"/>
</dbReference>
<evidence type="ECO:0000313" key="7">
    <source>
        <dbReference type="Proteomes" id="UP000216311"/>
    </source>
</evidence>
<dbReference type="AlphaFoldDB" id="A0A255H7F4"/>
<evidence type="ECO:0000256" key="3">
    <source>
        <dbReference type="ARBA" id="ARBA00023163"/>
    </source>
</evidence>
<dbReference type="PANTHER" id="PTHR30146:SF145">
    <property type="entry name" value="RIBOSE OPERON REPRESSOR"/>
    <property type="match status" value="1"/>
</dbReference>
<evidence type="ECO:0000256" key="1">
    <source>
        <dbReference type="ARBA" id="ARBA00023015"/>
    </source>
</evidence>
<evidence type="ECO:0000256" key="4">
    <source>
        <dbReference type="SAM" id="MobiDB-lite"/>
    </source>
</evidence>
<evidence type="ECO:0000256" key="2">
    <source>
        <dbReference type="ARBA" id="ARBA00023125"/>
    </source>
</evidence>
<organism evidence="6 7">
    <name type="scientific">Enemella dayhoffiae</name>
    <dbReference type="NCBI Taxonomy" id="2016507"/>
    <lineage>
        <taxon>Bacteria</taxon>
        <taxon>Bacillati</taxon>
        <taxon>Actinomycetota</taxon>
        <taxon>Actinomycetes</taxon>
        <taxon>Propionibacteriales</taxon>
        <taxon>Propionibacteriaceae</taxon>
        <taxon>Enemella</taxon>
    </lineage>
</organism>
<comment type="caution">
    <text evidence="6">The sequence shown here is derived from an EMBL/GenBank/DDBJ whole genome shotgun (WGS) entry which is preliminary data.</text>
</comment>
<proteinExistence type="predicted"/>
<evidence type="ECO:0000313" key="6">
    <source>
        <dbReference type="EMBL" id="OYO23529.1"/>
    </source>
</evidence>
<dbReference type="Proteomes" id="UP000216311">
    <property type="component" value="Unassembled WGS sequence"/>
</dbReference>
<protein>
    <recommendedName>
        <fullName evidence="5">Transcriptional regulator LacI/GalR-like sensor domain-containing protein</fullName>
    </recommendedName>
</protein>
<keyword evidence="3" id="KW-0804">Transcription</keyword>
<gene>
    <name evidence="6" type="ORF">CGZ93_06245</name>
</gene>
<accession>A0A255H7F4</accession>
<dbReference type="InterPro" id="IPR046335">
    <property type="entry name" value="LacI/GalR-like_sensor"/>
</dbReference>
<dbReference type="OrthoDB" id="189006at2"/>
<dbReference type="GO" id="GO:0003700">
    <property type="term" value="F:DNA-binding transcription factor activity"/>
    <property type="evidence" value="ECO:0007669"/>
    <property type="project" value="TreeGrafter"/>
</dbReference>
<keyword evidence="1" id="KW-0805">Transcription regulation</keyword>
<dbReference type="EMBL" id="NMVQ01000007">
    <property type="protein sequence ID" value="OYO23529.1"/>
    <property type="molecule type" value="Genomic_DNA"/>
</dbReference>
<reference evidence="6 7" key="1">
    <citation type="submission" date="2017-07" db="EMBL/GenBank/DDBJ databases">
        <title>Draft whole genome sequences of clinical Proprionibacteriaceae strains.</title>
        <authorList>
            <person name="Bernier A.-M."/>
            <person name="Bernard K."/>
            <person name="Domingo M.-C."/>
        </authorList>
    </citation>
    <scope>NUCLEOTIDE SEQUENCE [LARGE SCALE GENOMIC DNA]</scope>
    <source>
        <strain evidence="6 7">NML 130396</strain>
    </source>
</reference>
<evidence type="ECO:0000259" key="5">
    <source>
        <dbReference type="Pfam" id="PF13377"/>
    </source>
</evidence>
<feature type="region of interest" description="Disordered" evidence="4">
    <location>
        <begin position="1"/>
        <end position="48"/>
    </location>
</feature>